<evidence type="ECO:0000313" key="3">
    <source>
        <dbReference type="Proteomes" id="UP000822688"/>
    </source>
</evidence>
<comment type="caution">
    <text evidence="2">The sequence shown here is derived from an EMBL/GenBank/DDBJ whole genome shotgun (WGS) entry which is preliminary data.</text>
</comment>
<dbReference type="EMBL" id="CM026422">
    <property type="protein sequence ID" value="KAG0586093.1"/>
    <property type="molecule type" value="Genomic_DNA"/>
</dbReference>
<keyword evidence="3" id="KW-1185">Reference proteome</keyword>
<protein>
    <recommendedName>
        <fullName evidence="4">Secreted protein</fullName>
    </recommendedName>
</protein>
<dbReference type="Proteomes" id="UP000822688">
    <property type="component" value="Chromosome 2"/>
</dbReference>
<evidence type="ECO:0000256" key="1">
    <source>
        <dbReference type="SAM" id="SignalP"/>
    </source>
</evidence>
<organism evidence="2 3">
    <name type="scientific">Ceratodon purpureus</name>
    <name type="common">Fire moss</name>
    <name type="synonym">Dicranum purpureum</name>
    <dbReference type="NCBI Taxonomy" id="3225"/>
    <lineage>
        <taxon>Eukaryota</taxon>
        <taxon>Viridiplantae</taxon>
        <taxon>Streptophyta</taxon>
        <taxon>Embryophyta</taxon>
        <taxon>Bryophyta</taxon>
        <taxon>Bryophytina</taxon>
        <taxon>Bryopsida</taxon>
        <taxon>Dicranidae</taxon>
        <taxon>Pseudoditrichales</taxon>
        <taxon>Ditrichaceae</taxon>
        <taxon>Ceratodon</taxon>
    </lineage>
</organism>
<evidence type="ECO:0000313" key="2">
    <source>
        <dbReference type="EMBL" id="KAG0586093.1"/>
    </source>
</evidence>
<gene>
    <name evidence="2" type="ORF">KC19_2G063600</name>
</gene>
<evidence type="ECO:0008006" key="4">
    <source>
        <dbReference type="Google" id="ProtNLM"/>
    </source>
</evidence>
<feature type="signal peptide" evidence="1">
    <location>
        <begin position="1"/>
        <end position="18"/>
    </location>
</feature>
<feature type="chain" id="PRO_5035759193" description="Secreted protein" evidence="1">
    <location>
        <begin position="19"/>
        <end position="63"/>
    </location>
</feature>
<name>A0A8T0IUN9_CERPU</name>
<sequence>MAMAMVVLLVSLPASTVGTRLHQRLPHGSSSSGWLHLLAIMVRDKNAALSWSLTRVDIDMQAH</sequence>
<reference evidence="2" key="1">
    <citation type="submission" date="2020-06" db="EMBL/GenBank/DDBJ databases">
        <title>WGS assembly of Ceratodon purpureus strain R40.</title>
        <authorList>
            <person name="Carey S.B."/>
            <person name="Jenkins J."/>
            <person name="Shu S."/>
            <person name="Lovell J.T."/>
            <person name="Sreedasyam A."/>
            <person name="Maumus F."/>
            <person name="Tiley G.P."/>
            <person name="Fernandez-Pozo N."/>
            <person name="Barry K."/>
            <person name="Chen C."/>
            <person name="Wang M."/>
            <person name="Lipzen A."/>
            <person name="Daum C."/>
            <person name="Saski C.A."/>
            <person name="Payton A.C."/>
            <person name="Mcbreen J.C."/>
            <person name="Conrad R.E."/>
            <person name="Kollar L.M."/>
            <person name="Olsson S."/>
            <person name="Huttunen S."/>
            <person name="Landis J.B."/>
            <person name="Wickett N.J."/>
            <person name="Johnson M.G."/>
            <person name="Rensing S.A."/>
            <person name="Grimwood J."/>
            <person name="Schmutz J."/>
            <person name="Mcdaniel S.F."/>
        </authorList>
    </citation>
    <scope>NUCLEOTIDE SEQUENCE</scope>
    <source>
        <strain evidence="2">R40</strain>
    </source>
</reference>
<dbReference type="AlphaFoldDB" id="A0A8T0IUN9"/>
<proteinExistence type="predicted"/>
<keyword evidence="1" id="KW-0732">Signal</keyword>
<accession>A0A8T0IUN9</accession>